<feature type="domain" description="YjeF C-terminal" evidence="20">
    <location>
        <begin position="231"/>
        <end position="514"/>
    </location>
</feature>
<feature type="binding site" evidence="18">
    <location>
        <begin position="60"/>
        <end position="64"/>
    </location>
    <ligand>
        <name>(6S)-NADPHX</name>
        <dbReference type="ChEBI" id="CHEBI:64076"/>
    </ligand>
</feature>
<evidence type="ECO:0000256" key="16">
    <source>
        <dbReference type="ARBA" id="ARBA00049209"/>
    </source>
</evidence>
<feature type="binding site" evidence="18">
    <location>
        <position position="167"/>
    </location>
    <ligand>
        <name>K(+)</name>
        <dbReference type="ChEBI" id="CHEBI:29103"/>
    </ligand>
</feature>
<dbReference type="InterPro" id="IPR000631">
    <property type="entry name" value="CARKD"/>
</dbReference>
<comment type="catalytic activity">
    <reaction evidence="2 18 19">
        <text>(6R)-NADPHX = (6S)-NADPHX</text>
        <dbReference type="Rhea" id="RHEA:32227"/>
        <dbReference type="ChEBI" id="CHEBI:64076"/>
        <dbReference type="ChEBI" id="CHEBI:64077"/>
        <dbReference type="EC" id="5.1.99.6"/>
    </reaction>
</comment>
<dbReference type="InterPro" id="IPR030677">
    <property type="entry name" value="Nnr"/>
</dbReference>
<dbReference type="InterPro" id="IPR017953">
    <property type="entry name" value="Carbohydrate_kinase_pred_CS"/>
</dbReference>
<dbReference type="EMBL" id="CP048620">
    <property type="protein sequence ID" value="QPJ65670.1"/>
    <property type="molecule type" value="Genomic_DNA"/>
</dbReference>
<feature type="domain" description="YjeF N-terminal" evidence="21">
    <location>
        <begin position="10"/>
        <end position="221"/>
    </location>
</feature>
<dbReference type="GO" id="GO:0046496">
    <property type="term" value="P:nicotinamide nucleotide metabolic process"/>
    <property type="evidence" value="ECO:0007669"/>
    <property type="project" value="UniProtKB-UniRule"/>
</dbReference>
<evidence type="ECO:0000256" key="17">
    <source>
        <dbReference type="HAMAP-Rule" id="MF_01965"/>
    </source>
</evidence>
<gene>
    <name evidence="17" type="primary">nnrD</name>
    <name evidence="18" type="synonym">nnrE</name>
    <name evidence="22" type="ORF">G3M78_09805</name>
</gene>
<dbReference type="Gene3D" id="3.40.1190.20">
    <property type="match status" value="1"/>
</dbReference>
<feature type="binding site" evidence="18">
    <location>
        <position position="146"/>
    </location>
    <ligand>
        <name>(6S)-NADPHX</name>
        <dbReference type="ChEBI" id="CHEBI:64076"/>
    </ligand>
</feature>
<dbReference type="Pfam" id="PF01256">
    <property type="entry name" value="Carb_kinase"/>
    <property type="match status" value="1"/>
</dbReference>
<dbReference type="PIRSF" id="PIRSF017184">
    <property type="entry name" value="Nnr"/>
    <property type="match status" value="1"/>
</dbReference>
<keyword evidence="11 18" id="KW-0413">Isomerase</keyword>
<dbReference type="PANTHER" id="PTHR12592:SF0">
    <property type="entry name" value="ATP-DEPENDENT (S)-NAD(P)H-HYDRATE DEHYDRATASE"/>
    <property type="match status" value="1"/>
</dbReference>
<dbReference type="KEGG" id="nva:G3M78_09805"/>
<feature type="binding site" evidence="17">
    <location>
        <begin position="425"/>
        <end position="429"/>
    </location>
    <ligand>
        <name>AMP</name>
        <dbReference type="ChEBI" id="CHEBI:456215"/>
    </ligand>
</feature>
<evidence type="ECO:0000256" key="10">
    <source>
        <dbReference type="ARBA" id="ARBA00023027"/>
    </source>
</evidence>
<comment type="cofactor">
    <cofactor evidence="18 19">
        <name>K(+)</name>
        <dbReference type="ChEBI" id="CHEBI:29103"/>
    </cofactor>
    <text evidence="18 19">Binds 1 potassium ion per subunit.</text>
</comment>
<dbReference type="SUPFAM" id="SSF64153">
    <property type="entry name" value="YjeF N-terminal domain-like"/>
    <property type="match status" value="1"/>
</dbReference>
<comment type="catalytic activity">
    <reaction evidence="15 17 19">
        <text>(6S)-NADHX + ADP = AMP + phosphate + NADH + H(+)</text>
        <dbReference type="Rhea" id="RHEA:32223"/>
        <dbReference type="ChEBI" id="CHEBI:15378"/>
        <dbReference type="ChEBI" id="CHEBI:43474"/>
        <dbReference type="ChEBI" id="CHEBI:57945"/>
        <dbReference type="ChEBI" id="CHEBI:64074"/>
        <dbReference type="ChEBI" id="CHEBI:456215"/>
        <dbReference type="ChEBI" id="CHEBI:456216"/>
        <dbReference type="EC" id="4.2.1.136"/>
    </reaction>
</comment>
<dbReference type="InterPro" id="IPR029056">
    <property type="entry name" value="Ribokinase-like"/>
</dbReference>
<evidence type="ECO:0000256" key="9">
    <source>
        <dbReference type="ARBA" id="ARBA00022958"/>
    </source>
</evidence>
<evidence type="ECO:0000256" key="15">
    <source>
        <dbReference type="ARBA" id="ARBA00048238"/>
    </source>
</evidence>
<dbReference type="GO" id="GO:0046872">
    <property type="term" value="F:metal ion binding"/>
    <property type="evidence" value="ECO:0007669"/>
    <property type="project" value="UniProtKB-UniRule"/>
</dbReference>
<evidence type="ECO:0000256" key="18">
    <source>
        <dbReference type="HAMAP-Rule" id="MF_01966"/>
    </source>
</evidence>
<dbReference type="AlphaFoldDB" id="A0A7T0G3R8"/>
<proteinExistence type="inferred from homology"/>
<comment type="function">
    <text evidence="18">Catalyzes the epimerization of the S- and R-forms of NAD(P)HX, a damaged form of NAD(P)H that is a result of enzymatic or heat-dependent hydration. This is a prerequisite for the S-specific NAD(P)H-hydrate dehydratase to allow the repair of both epimers of NAD(P)HX.</text>
</comment>
<dbReference type="HAMAP" id="MF_01965">
    <property type="entry name" value="NADHX_dehydratase"/>
    <property type="match status" value="1"/>
</dbReference>
<evidence type="ECO:0000256" key="19">
    <source>
        <dbReference type="PIRNR" id="PIRNR017184"/>
    </source>
</evidence>
<feature type="binding site" evidence="17">
    <location>
        <position position="388"/>
    </location>
    <ligand>
        <name>(6S)-NADPHX</name>
        <dbReference type="ChEBI" id="CHEBI:64076"/>
    </ligand>
</feature>
<dbReference type="PROSITE" id="PS01050">
    <property type="entry name" value="YJEF_C_2"/>
    <property type="match status" value="1"/>
</dbReference>
<dbReference type="GO" id="GO:0005524">
    <property type="term" value="F:ATP binding"/>
    <property type="evidence" value="ECO:0007669"/>
    <property type="project" value="UniProtKB-UniRule"/>
</dbReference>
<organism evidence="22 23">
    <name type="scientific">Candidatus Nitrohelix vancouverensis</name>
    <dbReference type="NCBI Taxonomy" id="2705534"/>
    <lineage>
        <taxon>Bacteria</taxon>
        <taxon>Pseudomonadati</taxon>
        <taxon>Nitrospinota/Tectimicrobiota group</taxon>
        <taxon>Nitrospinota</taxon>
        <taxon>Nitrospinia</taxon>
        <taxon>Nitrospinales</taxon>
        <taxon>Nitrospinaceae</taxon>
        <taxon>Candidatus Nitrohelix</taxon>
    </lineage>
</organism>
<dbReference type="EC" id="5.1.99.6" evidence="19"/>
<keyword evidence="8 17" id="KW-0521">NADP</keyword>
<keyword evidence="6 17" id="KW-0547">Nucleotide-binding</keyword>
<sequence length="516" mass="54588">MRPVALAKEMQSVDARSIEAYGIPGIVLMENAGREIVRLLERRWDDIADKKFIIVAGKGNNGGDGFVIARHLKNSGATVRILLAGKLTEITKSSAINANIAQKMEIPIIEAGPDNWASQRHHIRHCDAIIDALFGVGLKPPLRDFYQTVVESLNQQNKFMVSVDIPSGLDSDTGQISGPHIKADLTVGLALYKRSHLLYPSAGEMGEVEIVDIGIPQSAVDEEQIQVSMVESDDIAQWAPHRPSDSHKGVYGHALVVAGSKGKTGAAGLTALAALRSGCGLVTLAIPEDCMGFAEQLPLEVMTVALPQSKSGALSSQALDTILKLCKEKSALAIGPGLSVNDDTIRLMRDLLPALSIPMVIDADALNNLEGQVADALKGDAPKILTPHPKEMARLTGLSVAEIQADRIAVASRFAQEHQVSLILKGAYSVIAHTDGRSYINPTGNEGMATAGSGDVLTGIIAGLLAQGIDADKAALSGAYLHGYAGDLYASRNGSVSLIASDIINALPECIRSIYK</sequence>
<dbReference type="Gene3D" id="3.40.50.10260">
    <property type="entry name" value="YjeF N-terminal domain"/>
    <property type="match status" value="1"/>
</dbReference>
<feature type="binding site" evidence="17">
    <location>
        <position position="337"/>
    </location>
    <ligand>
        <name>(6S)-NADPHX</name>
        <dbReference type="ChEBI" id="CHEBI:64076"/>
    </ligand>
</feature>
<dbReference type="CDD" id="cd01171">
    <property type="entry name" value="YXKO-related"/>
    <property type="match status" value="1"/>
</dbReference>
<comment type="similarity">
    <text evidence="18">Belongs to the NnrE/AIBP family.</text>
</comment>
<dbReference type="HAMAP" id="MF_01966">
    <property type="entry name" value="NADHX_epimerase"/>
    <property type="match status" value="1"/>
</dbReference>
<evidence type="ECO:0000256" key="4">
    <source>
        <dbReference type="ARBA" id="ARBA00009524"/>
    </source>
</evidence>
<comment type="similarity">
    <text evidence="17">Belongs to the NnrD/CARKD family.</text>
</comment>
<dbReference type="GO" id="GO:0110051">
    <property type="term" value="P:metabolite repair"/>
    <property type="evidence" value="ECO:0007669"/>
    <property type="project" value="TreeGrafter"/>
</dbReference>
<keyword evidence="9 18" id="KW-0630">Potassium</keyword>
<evidence type="ECO:0000313" key="23">
    <source>
        <dbReference type="Proteomes" id="UP000594464"/>
    </source>
</evidence>
<dbReference type="NCBIfam" id="TIGR00196">
    <property type="entry name" value="yjeF_cterm"/>
    <property type="match status" value="1"/>
</dbReference>
<comment type="similarity">
    <text evidence="4 19">In the C-terminal section; belongs to the NnrD/CARKD family.</text>
</comment>
<reference evidence="23" key="1">
    <citation type="submission" date="2020-02" db="EMBL/GenBank/DDBJ databases">
        <title>Genomic and physiological characterization of two novel Nitrospinaceae genera.</title>
        <authorList>
            <person name="Mueller A.J."/>
            <person name="Jung M.-Y."/>
            <person name="Strachan C.R."/>
            <person name="Herbold C.W."/>
            <person name="Kirkegaard R.H."/>
            <person name="Daims H."/>
        </authorList>
    </citation>
    <scope>NUCLEOTIDE SEQUENCE [LARGE SCALE GENOMIC DNA]</scope>
</reference>
<evidence type="ECO:0000256" key="5">
    <source>
        <dbReference type="ARBA" id="ARBA00022723"/>
    </source>
</evidence>
<feature type="binding site" evidence="18">
    <location>
        <position position="61"/>
    </location>
    <ligand>
        <name>K(+)</name>
        <dbReference type="ChEBI" id="CHEBI:29103"/>
    </ligand>
</feature>
<feature type="binding site" evidence="17">
    <location>
        <position position="455"/>
    </location>
    <ligand>
        <name>(6S)-NADPHX</name>
        <dbReference type="ChEBI" id="CHEBI:64076"/>
    </ligand>
</feature>
<evidence type="ECO:0000259" key="21">
    <source>
        <dbReference type="PROSITE" id="PS51385"/>
    </source>
</evidence>
<feature type="binding site" evidence="17">
    <location>
        <position position="454"/>
    </location>
    <ligand>
        <name>AMP</name>
        <dbReference type="ChEBI" id="CHEBI:456215"/>
    </ligand>
</feature>
<evidence type="ECO:0000256" key="11">
    <source>
        <dbReference type="ARBA" id="ARBA00023235"/>
    </source>
</evidence>
<protein>
    <recommendedName>
        <fullName evidence="19">Bifunctional NAD(P)H-hydrate repair enzyme</fullName>
    </recommendedName>
    <alternativeName>
        <fullName evidence="19">Nicotinamide nucleotide repair protein</fullName>
    </alternativeName>
    <domain>
        <recommendedName>
            <fullName evidence="19">ADP-dependent (S)-NAD(P)H-hydrate dehydratase</fullName>
            <ecNumber evidence="19">4.2.1.136</ecNumber>
        </recommendedName>
        <alternativeName>
            <fullName evidence="19">ADP-dependent NAD(P)HX dehydratase</fullName>
        </alternativeName>
    </domain>
    <domain>
        <recommendedName>
            <fullName evidence="19">NAD(P)H-hydrate epimerase</fullName>
            <ecNumber evidence="19">5.1.99.6</ecNumber>
        </recommendedName>
    </domain>
</protein>
<dbReference type="GO" id="GO:0052856">
    <property type="term" value="F:NAD(P)HX epimerase activity"/>
    <property type="evidence" value="ECO:0007669"/>
    <property type="project" value="UniProtKB-UniRule"/>
</dbReference>
<dbReference type="PROSITE" id="PS51383">
    <property type="entry name" value="YJEF_C_3"/>
    <property type="match status" value="1"/>
</dbReference>
<evidence type="ECO:0000256" key="1">
    <source>
        <dbReference type="ARBA" id="ARBA00000013"/>
    </source>
</evidence>
<keyword evidence="12 17" id="KW-0456">Lyase</keyword>
<evidence type="ECO:0000313" key="22">
    <source>
        <dbReference type="EMBL" id="QPJ65670.1"/>
    </source>
</evidence>
<comment type="similarity">
    <text evidence="3 19">In the N-terminal section; belongs to the NnrE/AIBP family.</text>
</comment>
<dbReference type="SUPFAM" id="SSF53613">
    <property type="entry name" value="Ribokinase-like"/>
    <property type="match status" value="1"/>
</dbReference>
<accession>A0A7T0G3R8</accession>
<evidence type="ECO:0000256" key="8">
    <source>
        <dbReference type="ARBA" id="ARBA00022857"/>
    </source>
</evidence>
<comment type="function">
    <text evidence="17">Catalyzes the dehydration of the S-form of NAD(P)HX at the expense of ADP, which is converted to AMP. Together with NAD(P)HX epimerase, which catalyzes the epimerization of the S- and R-forms, the enzyme allows the repair of both epimers of NAD(P)HX, a damaged form of NAD(P)H that is a result of enzymatic or heat-dependent hydration.</text>
</comment>
<keyword evidence="10 17" id="KW-0520">NAD</keyword>
<keyword evidence="5 18" id="KW-0479">Metal-binding</keyword>
<evidence type="ECO:0000256" key="2">
    <source>
        <dbReference type="ARBA" id="ARBA00000909"/>
    </source>
</evidence>
<comment type="catalytic activity">
    <reaction evidence="1 18 19">
        <text>(6R)-NADHX = (6S)-NADHX</text>
        <dbReference type="Rhea" id="RHEA:32215"/>
        <dbReference type="ChEBI" id="CHEBI:64074"/>
        <dbReference type="ChEBI" id="CHEBI:64075"/>
        <dbReference type="EC" id="5.1.99.6"/>
    </reaction>
</comment>
<dbReference type="InterPro" id="IPR036652">
    <property type="entry name" value="YjeF_N_dom_sf"/>
</dbReference>
<comment type="function">
    <text evidence="14 19">Bifunctional enzyme that catalyzes the epimerization of the S- and R-forms of NAD(P)HX and the dehydration of the S-form of NAD(P)HX at the expense of ADP, which is converted to AMP. This allows the repair of both epimers of NAD(P)HX, a damaged form of NAD(P)H that is a result of enzymatic or heat-dependent hydration.</text>
</comment>
<feature type="binding site" evidence="18">
    <location>
        <position position="164"/>
    </location>
    <ligand>
        <name>(6S)-NADPHX</name>
        <dbReference type="ChEBI" id="CHEBI:64076"/>
    </ligand>
</feature>
<evidence type="ECO:0000256" key="3">
    <source>
        <dbReference type="ARBA" id="ARBA00006001"/>
    </source>
</evidence>
<evidence type="ECO:0000256" key="14">
    <source>
        <dbReference type="ARBA" id="ARBA00025153"/>
    </source>
</evidence>
<keyword evidence="13" id="KW-0511">Multifunctional enzyme</keyword>
<evidence type="ECO:0000256" key="6">
    <source>
        <dbReference type="ARBA" id="ARBA00022741"/>
    </source>
</evidence>
<dbReference type="PANTHER" id="PTHR12592">
    <property type="entry name" value="ATP-DEPENDENT (S)-NAD(P)H-HYDRATE DEHYDRATASE FAMILY MEMBER"/>
    <property type="match status" value="1"/>
</dbReference>
<dbReference type="NCBIfam" id="TIGR00197">
    <property type="entry name" value="yjeF_nterm"/>
    <property type="match status" value="1"/>
</dbReference>
<keyword evidence="7 17" id="KW-0067">ATP-binding</keyword>
<dbReference type="Pfam" id="PF03853">
    <property type="entry name" value="YjeF_N"/>
    <property type="match status" value="1"/>
</dbReference>
<dbReference type="PROSITE" id="PS51385">
    <property type="entry name" value="YJEF_N"/>
    <property type="match status" value="1"/>
</dbReference>
<dbReference type="EC" id="4.2.1.136" evidence="19"/>
<feature type="binding site" evidence="17">
    <location>
        <position position="266"/>
    </location>
    <ligand>
        <name>(6S)-NADPHX</name>
        <dbReference type="ChEBI" id="CHEBI:64076"/>
    </ligand>
</feature>
<feature type="binding site" evidence="18">
    <location>
        <position position="131"/>
    </location>
    <ligand>
        <name>K(+)</name>
        <dbReference type="ChEBI" id="CHEBI:29103"/>
    </ligand>
</feature>
<evidence type="ECO:0000256" key="12">
    <source>
        <dbReference type="ARBA" id="ARBA00023239"/>
    </source>
</evidence>
<comment type="catalytic activity">
    <reaction evidence="16 17 19">
        <text>(6S)-NADPHX + ADP = AMP + phosphate + NADPH + H(+)</text>
        <dbReference type="Rhea" id="RHEA:32235"/>
        <dbReference type="ChEBI" id="CHEBI:15378"/>
        <dbReference type="ChEBI" id="CHEBI:43474"/>
        <dbReference type="ChEBI" id="CHEBI:57783"/>
        <dbReference type="ChEBI" id="CHEBI:64076"/>
        <dbReference type="ChEBI" id="CHEBI:456215"/>
        <dbReference type="ChEBI" id="CHEBI:456216"/>
        <dbReference type="EC" id="4.2.1.136"/>
    </reaction>
</comment>
<name>A0A7T0G3R8_9BACT</name>
<evidence type="ECO:0000256" key="13">
    <source>
        <dbReference type="ARBA" id="ARBA00023268"/>
    </source>
</evidence>
<comment type="subunit">
    <text evidence="17">Homotetramer.</text>
</comment>
<dbReference type="InterPro" id="IPR004443">
    <property type="entry name" value="YjeF_N_dom"/>
</dbReference>
<evidence type="ECO:0000256" key="7">
    <source>
        <dbReference type="ARBA" id="ARBA00022840"/>
    </source>
</evidence>
<dbReference type="GO" id="GO:0052855">
    <property type="term" value="F:ADP-dependent NAD(P)H-hydrate dehydratase activity"/>
    <property type="evidence" value="ECO:0007669"/>
    <property type="project" value="UniProtKB-UniRule"/>
</dbReference>
<dbReference type="Proteomes" id="UP000594464">
    <property type="component" value="Chromosome"/>
</dbReference>
<evidence type="ECO:0000259" key="20">
    <source>
        <dbReference type="PROSITE" id="PS51383"/>
    </source>
</evidence>
<feature type="binding site" evidence="18">
    <location>
        <begin position="135"/>
        <end position="141"/>
    </location>
    <ligand>
        <name>(6S)-NADPHX</name>
        <dbReference type="ChEBI" id="CHEBI:64076"/>
    </ligand>
</feature>
<comment type="cofactor">
    <cofactor evidence="17">
        <name>Mg(2+)</name>
        <dbReference type="ChEBI" id="CHEBI:18420"/>
    </cofactor>
</comment>